<organism evidence="1 2">
    <name type="scientific">Peteryoungia desertarenae</name>
    <dbReference type="NCBI Taxonomy" id="1813451"/>
    <lineage>
        <taxon>Bacteria</taxon>
        <taxon>Pseudomonadati</taxon>
        <taxon>Pseudomonadota</taxon>
        <taxon>Alphaproteobacteria</taxon>
        <taxon>Hyphomicrobiales</taxon>
        <taxon>Rhizobiaceae</taxon>
        <taxon>Peteryoungia</taxon>
    </lineage>
</organism>
<dbReference type="RefSeq" id="WP_138288781.1">
    <property type="nucleotide sequence ID" value="NZ_CP058350.1"/>
</dbReference>
<dbReference type="EMBL" id="CP058350">
    <property type="protein sequence ID" value="QLF68325.1"/>
    <property type="molecule type" value="Genomic_DNA"/>
</dbReference>
<name>A0ABX6QJA9_9HYPH</name>
<protein>
    <submittedName>
        <fullName evidence="1">Uncharacterized protein</fullName>
    </submittedName>
</protein>
<evidence type="ECO:0000313" key="2">
    <source>
        <dbReference type="Proteomes" id="UP000308530"/>
    </source>
</evidence>
<gene>
    <name evidence="1" type="ORF">FE840_001450</name>
</gene>
<dbReference type="Proteomes" id="UP000308530">
    <property type="component" value="Chromosome"/>
</dbReference>
<accession>A0ABX6QJA9</accession>
<sequence>MNAVASEDRDALAVQGVEGIRETVGDMLKLAEEFAEQLRKARKTDRAITDRRRLDFTSRLHRFTYDRGVYFLYAGTNQPIARKLLVDMIFDRIDQSDLIMQTRNHKQLMNAVTAVCEGLRSALALVDQLEKVTLEDCE</sequence>
<keyword evidence="2" id="KW-1185">Reference proteome</keyword>
<reference evidence="1 2" key="1">
    <citation type="submission" date="2020-06" db="EMBL/GenBank/DDBJ databases">
        <title>Genome sequence of Rhizobium sp strain ADMK78.</title>
        <authorList>
            <person name="Rahi P."/>
        </authorList>
    </citation>
    <scope>NUCLEOTIDE SEQUENCE [LARGE SCALE GENOMIC DNA]</scope>
    <source>
        <strain evidence="1 2">ADMK78</strain>
    </source>
</reference>
<evidence type="ECO:0000313" key="1">
    <source>
        <dbReference type="EMBL" id="QLF68325.1"/>
    </source>
</evidence>
<proteinExistence type="predicted"/>